<feature type="transmembrane region" description="Helical" evidence="2">
    <location>
        <begin position="140"/>
        <end position="161"/>
    </location>
</feature>
<dbReference type="RefSeq" id="XP_066077022.1">
    <property type="nucleotide sequence ID" value="XM_066220925.1"/>
</dbReference>
<feature type="transmembrane region" description="Helical" evidence="2">
    <location>
        <begin position="35"/>
        <end position="57"/>
    </location>
</feature>
<feature type="transmembrane region" description="Helical" evidence="2">
    <location>
        <begin position="181"/>
        <end position="205"/>
    </location>
</feature>
<proteinExistence type="predicted"/>
<dbReference type="Pfam" id="PF20152">
    <property type="entry name" value="DUF6534"/>
    <property type="match status" value="1"/>
</dbReference>
<dbReference type="PANTHER" id="PTHR40465">
    <property type="entry name" value="CHROMOSOME 1, WHOLE GENOME SHOTGUN SEQUENCE"/>
    <property type="match status" value="1"/>
</dbReference>
<feature type="transmembrane region" description="Helical" evidence="2">
    <location>
        <begin position="225"/>
        <end position="246"/>
    </location>
</feature>
<keyword evidence="2" id="KW-0472">Membrane</keyword>
<evidence type="ECO:0000313" key="4">
    <source>
        <dbReference type="EMBL" id="WWC90259.1"/>
    </source>
</evidence>
<evidence type="ECO:0000259" key="3">
    <source>
        <dbReference type="Pfam" id="PF20152"/>
    </source>
</evidence>
<dbReference type="InterPro" id="IPR045339">
    <property type="entry name" value="DUF6534"/>
</dbReference>
<protein>
    <recommendedName>
        <fullName evidence="3">DUF6534 domain-containing protein</fullName>
    </recommendedName>
</protein>
<feature type="region of interest" description="Disordered" evidence="1">
    <location>
        <begin position="289"/>
        <end position="308"/>
    </location>
</feature>
<evidence type="ECO:0000313" key="5">
    <source>
        <dbReference type="Proteomes" id="UP001355207"/>
    </source>
</evidence>
<dbReference type="GeneID" id="91095862"/>
<reference evidence="4 5" key="1">
    <citation type="submission" date="2024-01" db="EMBL/GenBank/DDBJ databases">
        <title>Comparative genomics of Cryptococcus and Kwoniella reveals pathogenesis evolution and contrasting modes of karyotype evolution via chromosome fusion or intercentromeric recombination.</title>
        <authorList>
            <person name="Coelho M.A."/>
            <person name="David-Palma M."/>
            <person name="Shea T."/>
            <person name="Bowers K."/>
            <person name="McGinley-Smith S."/>
            <person name="Mohammad A.W."/>
            <person name="Gnirke A."/>
            <person name="Yurkov A.M."/>
            <person name="Nowrousian M."/>
            <person name="Sun S."/>
            <person name="Cuomo C.A."/>
            <person name="Heitman J."/>
        </authorList>
    </citation>
    <scope>NUCLEOTIDE SEQUENCE [LARGE SCALE GENOMIC DNA]</scope>
    <source>
        <strain evidence="4 5">CBS 6074</strain>
    </source>
</reference>
<organism evidence="4 5">
    <name type="scientific">Kwoniella dendrophila CBS 6074</name>
    <dbReference type="NCBI Taxonomy" id="1295534"/>
    <lineage>
        <taxon>Eukaryota</taxon>
        <taxon>Fungi</taxon>
        <taxon>Dikarya</taxon>
        <taxon>Basidiomycota</taxon>
        <taxon>Agaricomycotina</taxon>
        <taxon>Tremellomycetes</taxon>
        <taxon>Tremellales</taxon>
        <taxon>Cryptococcaceae</taxon>
        <taxon>Kwoniella</taxon>
    </lineage>
</organism>
<dbReference type="AlphaFoldDB" id="A0AAX4JZG0"/>
<feature type="transmembrane region" description="Helical" evidence="2">
    <location>
        <begin position="252"/>
        <end position="273"/>
    </location>
</feature>
<feature type="region of interest" description="Disordered" evidence="1">
    <location>
        <begin position="383"/>
        <end position="404"/>
    </location>
</feature>
<dbReference type="EMBL" id="CP144103">
    <property type="protein sequence ID" value="WWC90259.1"/>
    <property type="molecule type" value="Genomic_DNA"/>
</dbReference>
<keyword evidence="5" id="KW-1185">Reference proteome</keyword>
<feature type="compositionally biased region" description="Polar residues" evidence="1">
    <location>
        <begin position="289"/>
        <end position="305"/>
    </location>
</feature>
<accession>A0AAX4JZG0</accession>
<keyword evidence="2" id="KW-0812">Transmembrane</keyword>
<sequence>MDLQELIGTYTQDQLEKQAQAQFQPNPGLAFGPYLIGYGADGFAYGLLALQFLQWYTMSYQTERTSIKLLVWWTFLGCTAYTALTARWMLNLFAYGFDVYVNFYNFEWISTLLFTGGLVLIPVTGFFAHRAYTLLGNPRWFGWMICPILLISFGNCLALRIKAPVIVSGPLLKDQPAFTAILVSWLSIVVITDLIVTGTICWALLKRRVTGKGFAKTDRVIKKFIVISIQAQLFPTLFSLGVMIGFLTVRRWNFTVMLMSTPKVYAIALLGILNARHYLHNDLIAQKDTQPDQTGLPQQSSSHKTTLTDRLRAQASRRTLDRFQTPNSIQAEIHVQTETIQETYRLQPFLFKKSINRTPSAIFADPEASSFEMTPEEELGEIVLGESKEQEVQTKVLDQRSRNQ</sequence>
<name>A0AAX4JZG0_9TREE</name>
<feature type="transmembrane region" description="Helical" evidence="2">
    <location>
        <begin position="69"/>
        <end position="88"/>
    </location>
</feature>
<feature type="compositionally biased region" description="Basic and acidic residues" evidence="1">
    <location>
        <begin position="386"/>
        <end position="404"/>
    </location>
</feature>
<gene>
    <name evidence="4" type="ORF">L201_005192</name>
</gene>
<dbReference type="PANTHER" id="PTHR40465:SF1">
    <property type="entry name" value="DUF6534 DOMAIN-CONTAINING PROTEIN"/>
    <property type="match status" value="1"/>
</dbReference>
<dbReference type="Proteomes" id="UP001355207">
    <property type="component" value="Chromosome 6"/>
</dbReference>
<feature type="domain" description="DUF6534" evidence="3">
    <location>
        <begin position="190"/>
        <end position="278"/>
    </location>
</feature>
<evidence type="ECO:0000256" key="2">
    <source>
        <dbReference type="SAM" id="Phobius"/>
    </source>
</evidence>
<evidence type="ECO:0000256" key="1">
    <source>
        <dbReference type="SAM" id="MobiDB-lite"/>
    </source>
</evidence>
<feature type="transmembrane region" description="Helical" evidence="2">
    <location>
        <begin position="108"/>
        <end position="128"/>
    </location>
</feature>
<keyword evidence="2" id="KW-1133">Transmembrane helix</keyword>